<evidence type="ECO:0000313" key="1">
    <source>
        <dbReference type="EMBL" id="SAL87979.1"/>
    </source>
</evidence>
<protein>
    <submittedName>
        <fullName evidence="1">Uncharacterized protein</fullName>
    </submittedName>
</protein>
<evidence type="ECO:0000313" key="2">
    <source>
        <dbReference type="Proteomes" id="UP000055019"/>
    </source>
</evidence>
<name>A0A158L4R4_9BURK</name>
<comment type="caution">
    <text evidence="1">The sequence shown here is derived from an EMBL/GenBank/DDBJ whole genome shotgun (WGS) entry which is preliminary data.</text>
</comment>
<keyword evidence="2" id="KW-1185">Reference proteome</keyword>
<dbReference type="AlphaFoldDB" id="A0A158L4R4"/>
<sequence>MFRKVHQQSKRLGAERYRPPIDAQFAPTGVDLESRITQYADRRRPVDGRHRWHVRGNLGIHFSSSHDPAPRWLLCAFKY</sequence>
<organism evidence="1 2">
    <name type="scientific">Caballeronia arvi</name>
    <dbReference type="NCBI Taxonomy" id="1777135"/>
    <lineage>
        <taxon>Bacteria</taxon>
        <taxon>Pseudomonadati</taxon>
        <taxon>Pseudomonadota</taxon>
        <taxon>Betaproteobacteria</taxon>
        <taxon>Burkholderiales</taxon>
        <taxon>Burkholderiaceae</taxon>
        <taxon>Caballeronia</taxon>
    </lineage>
</organism>
<accession>A0A158L4R4</accession>
<dbReference type="EMBL" id="FCOM02000108">
    <property type="protein sequence ID" value="SAL87979.1"/>
    <property type="molecule type" value="Genomic_DNA"/>
</dbReference>
<reference evidence="1" key="1">
    <citation type="submission" date="2016-01" db="EMBL/GenBank/DDBJ databases">
        <authorList>
            <person name="Peeters C."/>
        </authorList>
    </citation>
    <scope>NUCLEOTIDE SEQUENCE [LARGE SCALE GENOMIC DNA]</scope>
    <source>
        <strain evidence="1">LMG 29317</strain>
    </source>
</reference>
<proteinExistence type="predicted"/>
<gene>
    <name evidence="1" type="ORF">AWB74_08350</name>
</gene>
<dbReference type="Proteomes" id="UP000055019">
    <property type="component" value="Unassembled WGS sequence"/>
</dbReference>